<dbReference type="EMBL" id="JBHRYN010000005">
    <property type="protein sequence ID" value="MFC3700452.1"/>
    <property type="molecule type" value="Genomic_DNA"/>
</dbReference>
<feature type="domain" description="Lytic transglycosylase superhelical linker" evidence="5">
    <location>
        <begin position="390"/>
        <end position="449"/>
    </location>
</feature>
<dbReference type="PANTHER" id="PTHR37423">
    <property type="entry name" value="SOLUBLE LYTIC MUREIN TRANSGLYCOSYLASE-RELATED"/>
    <property type="match status" value="1"/>
</dbReference>
<accession>A0ABV7WMY0</accession>
<evidence type="ECO:0000256" key="1">
    <source>
        <dbReference type="ARBA" id="ARBA00007734"/>
    </source>
</evidence>
<dbReference type="Gene3D" id="1.10.530.10">
    <property type="match status" value="1"/>
</dbReference>
<evidence type="ECO:0000313" key="6">
    <source>
        <dbReference type="EMBL" id="MFC3700452.1"/>
    </source>
</evidence>
<dbReference type="InterPro" id="IPR008939">
    <property type="entry name" value="Lytic_TGlycosylase_superhlx_U"/>
</dbReference>
<dbReference type="InterPro" id="IPR008258">
    <property type="entry name" value="Transglycosylase_SLT_dom_1"/>
</dbReference>
<feature type="signal peptide" evidence="3">
    <location>
        <begin position="1"/>
        <end position="22"/>
    </location>
</feature>
<organism evidence="6 7">
    <name type="scientific">Reinekea marina</name>
    <dbReference type="NCBI Taxonomy" id="1310421"/>
    <lineage>
        <taxon>Bacteria</taxon>
        <taxon>Pseudomonadati</taxon>
        <taxon>Pseudomonadota</taxon>
        <taxon>Gammaproteobacteria</taxon>
        <taxon>Oceanospirillales</taxon>
        <taxon>Saccharospirillaceae</taxon>
        <taxon>Reinekea</taxon>
    </lineage>
</organism>
<protein>
    <submittedName>
        <fullName evidence="6">Transglycosylase SLT domain-containing protein</fullName>
    </submittedName>
</protein>
<comment type="similarity">
    <text evidence="1">Belongs to the transglycosylase Slt family.</text>
</comment>
<evidence type="ECO:0000256" key="3">
    <source>
        <dbReference type="SAM" id="SignalP"/>
    </source>
</evidence>
<dbReference type="RefSeq" id="WP_290281771.1">
    <property type="nucleotide sequence ID" value="NZ_JAUFQI010000001.1"/>
</dbReference>
<evidence type="ECO:0000256" key="2">
    <source>
        <dbReference type="ARBA" id="ARBA00022729"/>
    </source>
</evidence>
<reference evidence="7" key="1">
    <citation type="journal article" date="2019" name="Int. J. Syst. Evol. Microbiol.">
        <title>The Global Catalogue of Microorganisms (GCM) 10K type strain sequencing project: providing services to taxonomists for standard genome sequencing and annotation.</title>
        <authorList>
            <consortium name="The Broad Institute Genomics Platform"/>
            <consortium name="The Broad Institute Genome Sequencing Center for Infectious Disease"/>
            <person name="Wu L."/>
            <person name="Ma J."/>
        </authorList>
    </citation>
    <scope>NUCLEOTIDE SEQUENCE [LARGE SCALE GENOMIC DNA]</scope>
    <source>
        <strain evidence="7">CECT 8288</strain>
    </source>
</reference>
<dbReference type="Gene3D" id="1.25.20.10">
    <property type="entry name" value="Bacterial muramidases"/>
    <property type="match status" value="1"/>
</dbReference>
<keyword evidence="7" id="KW-1185">Reference proteome</keyword>
<dbReference type="Pfam" id="PF14718">
    <property type="entry name" value="SLT_L"/>
    <property type="match status" value="1"/>
</dbReference>
<dbReference type="InterPro" id="IPR012289">
    <property type="entry name" value="Lytic_TGlycosylase_superhlx_L"/>
</dbReference>
<keyword evidence="2 3" id="KW-0732">Signal</keyword>
<proteinExistence type="inferred from homology"/>
<evidence type="ECO:0000259" key="4">
    <source>
        <dbReference type="Pfam" id="PF01464"/>
    </source>
</evidence>
<dbReference type="Pfam" id="PF01464">
    <property type="entry name" value="SLT"/>
    <property type="match status" value="1"/>
</dbReference>
<dbReference type="InterPro" id="IPR023346">
    <property type="entry name" value="Lysozyme-like_dom_sf"/>
</dbReference>
<comment type="caution">
    <text evidence="6">The sequence shown here is derived from an EMBL/GenBank/DDBJ whole genome shotgun (WGS) entry which is preliminary data.</text>
</comment>
<dbReference type="SUPFAM" id="SSF48435">
    <property type="entry name" value="Bacterial muramidases"/>
    <property type="match status" value="1"/>
</dbReference>
<dbReference type="PANTHER" id="PTHR37423:SF5">
    <property type="entry name" value="SOLUBLE LYTIC MUREIN TRANSGLYCOSYLASE"/>
    <property type="match status" value="1"/>
</dbReference>
<name>A0ABV7WMY0_9GAMM</name>
<sequence length="629" mass="72282">MLNIIRLFVFCSTVLFSAFSNASYEELKSKIFSGELNKAELARLKNDPLYPHLLGLWFEKNIENVSYKQIKNFRSDPNNQAAYWLLKPIWQKEIIRRNDARLTFSEFASATSAEQKCHYFAAQQTLGKKVSQEEIANLWMSGTSRPDHCDPFLLSWLALQPNQENLIWQRQLLAFYQRNGSLLRYLNKLYPTAESFEQGTFLAKVYQNPKSIISKNYNPNSEAMRELALASVNRMAFKDPKSASNLWLTLVKSTPKFSPDQIKKASKYLGVAMAKQGLPEAHYWLTIADPSRSDETVQHWRLQIALSEKQFSSVIQMYSELSDTLKHSDQWEYWLGYAMLHSGVADETTNPLHQLSKKRSYYGYLAAGVLNQPTQLANHTPYPNANADRVRKEPAMVRALALFKLGEIERAQVEWNLWLRKKDDQTQHDAAELALESGWYSKASQAAGWSRRYDLIHLRYPLAFDPIIDYHAQLLDIPSFWIYGVIRQESRYMQAARSPVGARGLMQLMPATAKVTAKKYDVDYTGTEDLDDPLTNIALGSHYLRELLSRFDHPVYATAAYNAGPSRVIAWKKRYSGDISIWIESIPFDETRNYVKSVLVYSQVYALHTGNVWQMNQWTQPNSGIAALQ</sequence>
<dbReference type="InterPro" id="IPR037061">
    <property type="entry name" value="Lytic_TGlycoase_superhlx_L_sf"/>
</dbReference>
<gene>
    <name evidence="6" type="ORF">ACFOND_02285</name>
</gene>
<feature type="chain" id="PRO_5045180301" evidence="3">
    <location>
        <begin position="23"/>
        <end position="629"/>
    </location>
</feature>
<dbReference type="SUPFAM" id="SSF53955">
    <property type="entry name" value="Lysozyme-like"/>
    <property type="match status" value="1"/>
</dbReference>
<dbReference type="Gene3D" id="1.10.1240.20">
    <property type="entry name" value="Lytic transglycosylase, superhelical linker domain"/>
    <property type="match status" value="1"/>
</dbReference>
<dbReference type="CDD" id="cd13401">
    <property type="entry name" value="Slt70-like"/>
    <property type="match status" value="1"/>
</dbReference>
<evidence type="ECO:0000313" key="7">
    <source>
        <dbReference type="Proteomes" id="UP001595710"/>
    </source>
</evidence>
<evidence type="ECO:0000259" key="5">
    <source>
        <dbReference type="Pfam" id="PF14718"/>
    </source>
</evidence>
<feature type="domain" description="Transglycosylase SLT" evidence="4">
    <location>
        <begin position="475"/>
        <end position="575"/>
    </location>
</feature>
<dbReference type="Proteomes" id="UP001595710">
    <property type="component" value="Unassembled WGS sequence"/>
</dbReference>